<organism evidence="1 2">
    <name type="scientific">Nostoc cf. commune SO-36</name>
    <dbReference type="NCBI Taxonomy" id="449208"/>
    <lineage>
        <taxon>Bacteria</taxon>
        <taxon>Bacillati</taxon>
        <taxon>Cyanobacteriota</taxon>
        <taxon>Cyanophyceae</taxon>
        <taxon>Nostocales</taxon>
        <taxon>Nostocaceae</taxon>
        <taxon>Nostoc</taxon>
    </lineage>
</organism>
<accession>A0ABN6Q4V2</accession>
<reference evidence="1" key="1">
    <citation type="submission" date="2022-04" db="EMBL/GenBank/DDBJ databases">
        <title>Complete genome sequence of a cyanobacterium, Nostoc sp. SO-36, isolated in Antarctica.</title>
        <authorList>
            <person name="Kanesaki Y."/>
            <person name="Effendi D."/>
            <person name="Sakamoto T."/>
            <person name="Ohtani S."/>
            <person name="Awai K."/>
        </authorList>
    </citation>
    <scope>NUCLEOTIDE SEQUENCE</scope>
    <source>
        <strain evidence="1">SO-36</strain>
    </source>
</reference>
<dbReference type="EMBL" id="AP025732">
    <property type="protein sequence ID" value="BDI18276.1"/>
    <property type="molecule type" value="Genomic_DNA"/>
</dbReference>
<gene>
    <name evidence="1" type="ORF">ANSO36C_40780</name>
</gene>
<evidence type="ECO:0000313" key="2">
    <source>
        <dbReference type="Proteomes" id="UP001055453"/>
    </source>
</evidence>
<evidence type="ECO:0008006" key="3">
    <source>
        <dbReference type="Google" id="ProtNLM"/>
    </source>
</evidence>
<proteinExistence type="predicted"/>
<evidence type="ECO:0000313" key="1">
    <source>
        <dbReference type="EMBL" id="BDI18276.1"/>
    </source>
</evidence>
<keyword evidence="2" id="KW-1185">Reference proteome</keyword>
<protein>
    <recommendedName>
        <fullName evidence="3">Transposase</fullName>
    </recommendedName>
</protein>
<name>A0ABN6Q4V2_NOSCO</name>
<dbReference type="Proteomes" id="UP001055453">
    <property type="component" value="Chromosome"/>
</dbReference>
<sequence>MLDVSPTLAKMHALKEQFRQIFETTKSWGDSITKLLDWMYDACSYFPKSLGTIINESSVEA</sequence>